<evidence type="ECO:0000256" key="5">
    <source>
        <dbReference type="ARBA" id="ARBA00022723"/>
    </source>
</evidence>
<gene>
    <name evidence="19" type="ORF">POM99_01445</name>
</gene>
<evidence type="ECO:0000256" key="10">
    <source>
        <dbReference type="ARBA" id="ARBA00035861"/>
    </source>
</evidence>
<organism evidence="19 20">
    <name type="scientific">Novosphingobium cyanobacteriorum</name>
    <dbReference type="NCBI Taxonomy" id="3024215"/>
    <lineage>
        <taxon>Bacteria</taxon>
        <taxon>Pseudomonadati</taxon>
        <taxon>Pseudomonadota</taxon>
        <taxon>Alphaproteobacteria</taxon>
        <taxon>Sphingomonadales</taxon>
        <taxon>Sphingomonadaceae</taxon>
        <taxon>Novosphingobium</taxon>
    </lineage>
</organism>
<keyword evidence="7 17" id="KW-0378">Hydrolase</keyword>
<evidence type="ECO:0000256" key="8">
    <source>
        <dbReference type="ARBA" id="ARBA00022842"/>
    </source>
</evidence>
<comment type="catalytic activity">
    <reaction evidence="10">
        <text>8-oxo-dGTP + H2O = 8-oxo-dGMP + diphosphate + H(+)</text>
        <dbReference type="Rhea" id="RHEA:31575"/>
        <dbReference type="ChEBI" id="CHEBI:15377"/>
        <dbReference type="ChEBI" id="CHEBI:15378"/>
        <dbReference type="ChEBI" id="CHEBI:33019"/>
        <dbReference type="ChEBI" id="CHEBI:63224"/>
        <dbReference type="ChEBI" id="CHEBI:77896"/>
        <dbReference type="EC" id="3.6.1.55"/>
    </reaction>
</comment>
<dbReference type="CDD" id="cd03425">
    <property type="entry name" value="NUDIX_MutT_NudA_like"/>
    <property type="match status" value="1"/>
</dbReference>
<keyword evidence="8" id="KW-0460">Magnesium</keyword>
<dbReference type="Proteomes" id="UP001222770">
    <property type="component" value="Unassembled WGS sequence"/>
</dbReference>
<dbReference type="PANTHER" id="PTHR47707">
    <property type="entry name" value="8-OXO-DGTP DIPHOSPHATASE"/>
    <property type="match status" value="1"/>
</dbReference>
<evidence type="ECO:0000313" key="19">
    <source>
        <dbReference type="EMBL" id="MDF8331855.1"/>
    </source>
</evidence>
<dbReference type="PRINTS" id="PR00502">
    <property type="entry name" value="NUDIXFAMILY"/>
</dbReference>
<keyword evidence="4" id="KW-0235">DNA replication</keyword>
<evidence type="ECO:0000256" key="17">
    <source>
        <dbReference type="RuleBase" id="RU003476"/>
    </source>
</evidence>
<keyword evidence="5" id="KW-0479">Metal-binding</keyword>
<dbReference type="InterPro" id="IPR047127">
    <property type="entry name" value="MutT-like"/>
</dbReference>
<evidence type="ECO:0000256" key="6">
    <source>
        <dbReference type="ARBA" id="ARBA00022763"/>
    </source>
</evidence>
<dbReference type="InterPro" id="IPR020084">
    <property type="entry name" value="NUDIX_hydrolase_CS"/>
</dbReference>
<dbReference type="SUPFAM" id="SSF55811">
    <property type="entry name" value="Nudix"/>
    <property type="match status" value="1"/>
</dbReference>
<evidence type="ECO:0000256" key="15">
    <source>
        <dbReference type="ARBA" id="ARBA00041979"/>
    </source>
</evidence>
<evidence type="ECO:0000259" key="18">
    <source>
        <dbReference type="PROSITE" id="PS51462"/>
    </source>
</evidence>
<dbReference type="PROSITE" id="PS00893">
    <property type="entry name" value="NUDIX_BOX"/>
    <property type="match status" value="1"/>
</dbReference>
<evidence type="ECO:0000256" key="11">
    <source>
        <dbReference type="ARBA" id="ARBA00036904"/>
    </source>
</evidence>
<keyword evidence="3" id="KW-0515">Mutator protein</keyword>
<dbReference type="InterPro" id="IPR000086">
    <property type="entry name" value="NUDIX_hydrolase_dom"/>
</dbReference>
<reference evidence="19 20" key="1">
    <citation type="submission" date="2023-03" db="EMBL/GenBank/DDBJ databases">
        <title>Novosphingobium cyanobacteriorum sp. nov., isolated from a eutrophic reservoir during the Microcystis bloom period.</title>
        <authorList>
            <person name="Kang M."/>
            <person name="Le V."/>
            <person name="Ko S.-R."/>
            <person name="Lee S.-A."/>
            <person name="Ahn C.-Y."/>
        </authorList>
    </citation>
    <scope>NUCLEOTIDE SEQUENCE [LARGE SCALE GENOMIC DNA]</scope>
    <source>
        <strain evidence="19 20">HBC54</strain>
    </source>
</reference>
<evidence type="ECO:0000256" key="7">
    <source>
        <dbReference type="ARBA" id="ARBA00022801"/>
    </source>
</evidence>
<proteinExistence type="inferred from homology"/>
<dbReference type="RefSeq" id="WP_277274965.1">
    <property type="nucleotide sequence ID" value="NZ_JAROCY010000001.1"/>
</dbReference>
<accession>A0ABT6CD43</accession>
<evidence type="ECO:0000256" key="13">
    <source>
        <dbReference type="ARBA" id="ARBA00040794"/>
    </source>
</evidence>
<dbReference type="InterPro" id="IPR015797">
    <property type="entry name" value="NUDIX_hydrolase-like_dom_sf"/>
</dbReference>
<comment type="similarity">
    <text evidence="2 17">Belongs to the Nudix hydrolase family.</text>
</comment>
<evidence type="ECO:0000256" key="12">
    <source>
        <dbReference type="ARBA" id="ARBA00038905"/>
    </source>
</evidence>
<protein>
    <recommendedName>
        <fullName evidence="13">8-oxo-dGTP diphosphatase</fullName>
        <ecNumber evidence="12">3.6.1.55</ecNumber>
    </recommendedName>
    <alternativeName>
        <fullName evidence="16">7,8-dihydro-8-oxoguanine-triphosphatase</fullName>
    </alternativeName>
    <alternativeName>
        <fullName evidence="15">Mutator protein MutT</fullName>
    </alternativeName>
    <alternativeName>
        <fullName evidence="14">dGTP pyrophosphohydrolase</fullName>
    </alternativeName>
</protein>
<evidence type="ECO:0000256" key="3">
    <source>
        <dbReference type="ARBA" id="ARBA00022457"/>
    </source>
</evidence>
<dbReference type="Pfam" id="PF00293">
    <property type="entry name" value="NUDIX"/>
    <property type="match status" value="1"/>
</dbReference>
<keyword evidence="6" id="KW-0227">DNA damage</keyword>
<feature type="domain" description="Nudix hydrolase" evidence="18">
    <location>
        <begin position="4"/>
        <end position="135"/>
    </location>
</feature>
<comment type="caution">
    <text evidence="19">The sequence shown here is derived from an EMBL/GenBank/DDBJ whole genome shotgun (WGS) entry which is preliminary data.</text>
</comment>
<evidence type="ECO:0000256" key="16">
    <source>
        <dbReference type="ARBA" id="ARBA00042798"/>
    </source>
</evidence>
<evidence type="ECO:0000313" key="20">
    <source>
        <dbReference type="Proteomes" id="UP001222770"/>
    </source>
</evidence>
<dbReference type="InterPro" id="IPR020476">
    <property type="entry name" value="Nudix_hydrolase"/>
</dbReference>
<comment type="catalytic activity">
    <reaction evidence="11">
        <text>8-oxo-GTP + H2O = 8-oxo-GMP + diphosphate + H(+)</text>
        <dbReference type="Rhea" id="RHEA:67616"/>
        <dbReference type="ChEBI" id="CHEBI:15377"/>
        <dbReference type="ChEBI" id="CHEBI:15378"/>
        <dbReference type="ChEBI" id="CHEBI:33019"/>
        <dbReference type="ChEBI" id="CHEBI:143553"/>
        <dbReference type="ChEBI" id="CHEBI:145694"/>
    </reaction>
</comment>
<dbReference type="Gene3D" id="3.90.79.10">
    <property type="entry name" value="Nucleoside Triphosphate Pyrophosphohydrolase"/>
    <property type="match status" value="1"/>
</dbReference>
<name>A0ABT6CD43_9SPHN</name>
<evidence type="ECO:0000256" key="9">
    <source>
        <dbReference type="ARBA" id="ARBA00023204"/>
    </source>
</evidence>
<comment type="cofactor">
    <cofactor evidence="1">
        <name>Mg(2+)</name>
        <dbReference type="ChEBI" id="CHEBI:18420"/>
    </cofactor>
</comment>
<dbReference type="EC" id="3.6.1.55" evidence="12"/>
<dbReference type="PROSITE" id="PS51462">
    <property type="entry name" value="NUDIX"/>
    <property type="match status" value="1"/>
</dbReference>
<evidence type="ECO:0000256" key="1">
    <source>
        <dbReference type="ARBA" id="ARBA00001946"/>
    </source>
</evidence>
<evidence type="ECO:0000256" key="4">
    <source>
        <dbReference type="ARBA" id="ARBA00022705"/>
    </source>
</evidence>
<sequence length="142" mass="15426">MKSVLLPVVALAMIDSVGRVLMQQRPQAKEHGGLWEFPGGKPESGEGPRTALVREIAEELGVVVDPSQMFEITFASQESGPDQRAIVLLLYGCRNWEGEPQCLEPGARIAWVDRAAMLALPMPPLDVPLARALAPILDSVMK</sequence>
<evidence type="ECO:0000256" key="14">
    <source>
        <dbReference type="ARBA" id="ARBA00041592"/>
    </source>
</evidence>
<keyword evidence="20" id="KW-1185">Reference proteome</keyword>
<dbReference type="PANTHER" id="PTHR47707:SF1">
    <property type="entry name" value="NUDIX HYDROLASE FAMILY PROTEIN"/>
    <property type="match status" value="1"/>
</dbReference>
<evidence type="ECO:0000256" key="2">
    <source>
        <dbReference type="ARBA" id="ARBA00005582"/>
    </source>
</evidence>
<keyword evidence="9" id="KW-0234">DNA repair</keyword>
<dbReference type="EMBL" id="JAROCY010000001">
    <property type="protein sequence ID" value="MDF8331855.1"/>
    <property type="molecule type" value="Genomic_DNA"/>
</dbReference>